<feature type="compositionally biased region" description="Basic and acidic residues" evidence="2">
    <location>
        <begin position="26"/>
        <end position="41"/>
    </location>
</feature>
<sequence length="306" mass="34496">MPEEVIQDQTKEMDQTAEGTAAAEGLAREDGWVSKDEWKGDPADWKTAQDFLNYDGASRKQLHERNDRLFKEIAEVKRSLKAADMRSAEYERNMRALVAMQAQAIAQTRESARQEIIAKQRTAAQEGDTEAFEKLEKERDKLEKEAPRAASPAQQINIPLDVQEWIRENSWFTNNRTLSVAAQSEYTDMLAARGYETDANLSPEERISILNEVKTSIQRRYADKFGIKPQQVEADPAGKGPEVFGGAGTVRSKPTGGNSKSFVDLPKEAKDMYGEFVKAGVYKDDKAGKDKYAKGFFEHQSRDMEE</sequence>
<feature type="region of interest" description="Disordered" evidence="2">
    <location>
        <begin position="1"/>
        <end position="41"/>
    </location>
</feature>
<gene>
    <name evidence="3" type="ORF">TM448A02615_0005</name>
</gene>
<accession>A0A6H1ZXQ0</accession>
<evidence type="ECO:0000313" key="3">
    <source>
        <dbReference type="EMBL" id="QJA52344.1"/>
    </source>
</evidence>
<organism evidence="3">
    <name type="scientific">viral metagenome</name>
    <dbReference type="NCBI Taxonomy" id="1070528"/>
    <lineage>
        <taxon>unclassified sequences</taxon>
        <taxon>metagenomes</taxon>
        <taxon>organismal metagenomes</taxon>
    </lineage>
</organism>
<dbReference type="AlphaFoldDB" id="A0A6H1ZXQ0"/>
<proteinExistence type="predicted"/>
<feature type="compositionally biased region" description="Basic and acidic residues" evidence="2">
    <location>
        <begin position="131"/>
        <end position="147"/>
    </location>
</feature>
<feature type="region of interest" description="Disordered" evidence="2">
    <location>
        <begin position="232"/>
        <end position="263"/>
    </location>
</feature>
<feature type="region of interest" description="Disordered" evidence="2">
    <location>
        <begin position="120"/>
        <end position="152"/>
    </location>
</feature>
<keyword evidence="1" id="KW-0175">Coiled coil</keyword>
<evidence type="ECO:0000256" key="1">
    <source>
        <dbReference type="SAM" id="Coils"/>
    </source>
</evidence>
<evidence type="ECO:0000256" key="2">
    <source>
        <dbReference type="SAM" id="MobiDB-lite"/>
    </source>
</evidence>
<name>A0A6H1ZXQ0_9ZZZZ</name>
<feature type="compositionally biased region" description="Low complexity" evidence="2">
    <location>
        <begin position="16"/>
        <end position="25"/>
    </location>
</feature>
<dbReference type="EMBL" id="MT144332">
    <property type="protein sequence ID" value="QJA52344.1"/>
    <property type="molecule type" value="Genomic_DNA"/>
</dbReference>
<feature type="coiled-coil region" evidence="1">
    <location>
        <begin position="59"/>
        <end position="93"/>
    </location>
</feature>
<reference evidence="3" key="1">
    <citation type="submission" date="2020-03" db="EMBL/GenBank/DDBJ databases">
        <title>The deep terrestrial virosphere.</title>
        <authorList>
            <person name="Holmfeldt K."/>
            <person name="Nilsson E."/>
            <person name="Simone D."/>
            <person name="Lopez-Fernandez M."/>
            <person name="Wu X."/>
            <person name="de Brujin I."/>
            <person name="Lundin D."/>
            <person name="Andersson A."/>
            <person name="Bertilsson S."/>
            <person name="Dopson M."/>
        </authorList>
    </citation>
    <scope>NUCLEOTIDE SEQUENCE</scope>
    <source>
        <strain evidence="3">TM448A02615</strain>
    </source>
</reference>
<protein>
    <submittedName>
        <fullName evidence="3">Uncharacterized protein</fullName>
    </submittedName>
</protein>